<feature type="active site" description="Proton donor" evidence="10">
    <location>
        <position position="207"/>
    </location>
</feature>
<dbReference type="Pfam" id="PF03447">
    <property type="entry name" value="NAD_binding_3"/>
    <property type="match status" value="1"/>
</dbReference>
<dbReference type="SUPFAM" id="SSF55347">
    <property type="entry name" value="Glyceraldehyde-3-phosphate dehydrogenase-like, C-terminal domain"/>
    <property type="match status" value="1"/>
</dbReference>
<name>A0A9D1VA96_9BACT</name>
<feature type="binding site" evidence="11">
    <location>
        <position position="192"/>
    </location>
    <ligand>
        <name>L-homoserine</name>
        <dbReference type="ChEBI" id="CHEBI:57476"/>
    </ligand>
</feature>
<evidence type="ECO:0000256" key="1">
    <source>
        <dbReference type="ARBA" id="ARBA00005056"/>
    </source>
</evidence>
<evidence type="ECO:0000256" key="2">
    <source>
        <dbReference type="ARBA" id="ARBA00005062"/>
    </source>
</evidence>
<dbReference type="InterPro" id="IPR005106">
    <property type="entry name" value="Asp/hSer_DH_NAD-bd"/>
</dbReference>
<dbReference type="CDD" id="cd04881">
    <property type="entry name" value="ACT_HSDH-Hom"/>
    <property type="match status" value="1"/>
</dbReference>
<reference evidence="16" key="2">
    <citation type="submission" date="2021-04" db="EMBL/GenBank/DDBJ databases">
        <authorList>
            <person name="Gilroy R."/>
        </authorList>
    </citation>
    <scope>NUCLEOTIDE SEQUENCE</scope>
    <source>
        <strain evidence="16">14975</strain>
    </source>
</reference>
<dbReference type="PANTHER" id="PTHR43331">
    <property type="entry name" value="HOMOSERINE DEHYDROGENASE"/>
    <property type="match status" value="1"/>
</dbReference>
<organism evidence="16 17">
    <name type="scientific">Candidatus Akkermansia intestinigallinarum</name>
    <dbReference type="NCBI Taxonomy" id="2838431"/>
    <lineage>
        <taxon>Bacteria</taxon>
        <taxon>Pseudomonadati</taxon>
        <taxon>Verrucomicrobiota</taxon>
        <taxon>Verrucomicrobiia</taxon>
        <taxon>Verrucomicrobiales</taxon>
        <taxon>Akkermansiaceae</taxon>
        <taxon>Akkermansia</taxon>
    </lineage>
</organism>
<dbReference type="PANTHER" id="PTHR43331:SF1">
    <property type="entry name" value="HOMOSERINE DEHYDROGENASE"/>
    <property type="match status" value="1"/>
</dbReference>
<evidence type="ECO:0000256" key="7">
    <source>
        <dbReference type="ARBA" id="ARBA00022697"/>
    </source>
</evidence>
<dbReference type="Pfam" id="PF00742">
    <property type="entry name" value="Homoserine_dh"/>
    <property type="match status" value="1"/>
</dbReference>
<reference evidence="16" key="1">
    <citation type="journal article" date="2021" name="PeerJ">
        <title>Extensive microbial diversity within the chicken gut microbiome revealed by metagenomics and culture.</title>
        <authorList>
            <person name="Gilroy R."/>
            <person name="Ravi A."/>
            <person name="Getino M."/>
            <person name="Pursley I."/>
            <person name="Horton D.L."/>
            <person name="Alikhan N.F."/>
            <person name="Baker D."/>
            <person name="Gharbi K."/>
            <person name="Hall N."/>
            <person name="Watson M."/>
            <person name="Adriaenssens E.M."/>
            <person name="Foster-Nyarko E."/>
            <person name="Jarju S."/>
            <person name="Secka A."/>
            <person name="Antonio M."/>
            <person name="Oren A."/>
            <person name="Chaudhuri R.R."/>
            <person name="La Ragione R."/>
            <person name="Hildebrand F."/>
            <person name="Pallen M.J."/>
        </authorList>
    </citation>
    <scope>NUCLEOTIDE SEQUENCE</scope>
    <source>
        <strain evidence="16">14975</strain>
    </source>
</reference>
<dbReference type="PIRSF" id="PIRSF000098">
    <property type="entry name" value="Homoser_dehydrog"/>
    <property type="match status" value="1"/>
</dbReference>
<proteinExistence type="inferred from homology"/>
<comment type="pathway">
    <text evidence="2 12">Amino-acid biosynthesis; L-methionine biosynthesis via de novo pathway; L-homoserine from L-aspartate: step 3/3.</text>
</comment>
<evidence type="ECO:0000256" key="10">
    <source>
        <dbReference type="PIRSR" id="PIRSR000098-1"/>
    </source>
</evidence>
<keyword evidence="6 12" id="KW-0028">Amino-acid biosynthesis</keyword>
<evidence type="ECO:0000313" key="16">
    <source>
        <dbReference type="EMBL" id="HIX19456.1"/>
    </source>
</evidence>
<dbReference type="Proteomes" id="UP000823964">
    <property type="component" value="Unassembled WGS sequence"/>
</dbReference>
<protein>
    <recommendedName>
        <fullName evidence="5 12">Homoserine dehydrogenase</fullName>
        <ecNumber evidence="4 12">1.1.1.3</ecNumber>
    </recommendedName>
</protein>
<dbReference type="AlphaFoldDB" id="A0A9D1VA96"/>
<dbReference type="InterPro" id="IPR036291">
    <property type="entry name" value="NAD(P)-bd_dom_sf"/>
</dbReference>
<dbReference type="Gene3D" id="3.40.50.720">
    <property type="entry name" value="NAD(P)-binding Rossmann-like Domain"/>
    <property type="match status" value="1"/>
</dbReference>
<keyword evidence="8 12" id="KW-0560">Oxidoreductase</keyword>
<evidence type="ECO:0000256" key="9">
    <source>
        <dbReference type="ARBA" id="ARBA00023167"/>
    </source>
</evidence>
<keyword evidence="11 12" id="KW-0521">NADP</keyword>
<dbReference type="GO" id="GO:0009088">
    <property type="term" value="P:threonine biosynthetic process"/>
    <property type="evidence" value="ECO:0007669"/>
    <property type="project" value="UniProtKB-KW"/>
</dbReference>
<dbReference type="GO" id="GO:0004412">
    <property type="term" value="F:homoserine dehydrogenase activity"/>
    <property type="evidence" value="ECO:0007669"/>
    <property type="project" value="UniProtKB-EC"/>
</dbReference>
<evidence type="ECO:0000256" key="4">
    <source>
        <dbReference type="ARBA" id="ARBA00013213"/>
    </source>
</evidence>
<keyword evidence="9 12" id="KW-0486">Methionine biosynthesis</keyword>
<dbReference type="FunFam" id="3.30.360.10:FF:000005">
    <property type="entry name" value="Homoserine dehydrogenase"/>
    <property type="match status" value="1"/>
</dbReference>
<dbReference type="SUPFAM" id="SSF55021">
    <property type="entry name" value="ACT-like"/>
    <property type="match status" value="1"/>
</dbReference>
<keyword evidence="7 12" id="KW-0791">Threonine biosynthesis</keyword>
<evidence type="ECO:0000256" key="6">
    <source>
        <dbReference type="ARBA" id="ARBA00022605"/>
    </source>
</evidence>
<evidence type="ECO:0000256" key="8">
    <source>
        <dbReference type="ARBA" id="ARBA00023002"/>
    </source>
</evidence>
<accession>A0A9D1VA96</accession>
<evidence type="ECO:0000256" key="13">
    <source>
        <dbReference type="RuleBase" id="RU004171"/>
    </source>
</evidence>
<dbReference type="GO" id="GO:0009086">
    <property type="term" value="P:methionine biosynthetic process"/>
    <property type="evidence" value="ECO:0007669"/>
    <property type="project" value="UniProtKB-KW"/>
</dbReference>
<dbReference type="EC" id="1.1.1.3" evidence="4 12"/>
<comment type="similarity">
    <text evidence="3 13">Belongs to the homoserine dehydrogenase family.</text>
</comment>
<comment type="caution">
    <text evidence="16">The sequence shown here is derived from an EMBL/GenBank/DDBJ whole genome shotgun (WGS) entry which is preliminary data.</text>
</comment>
<evidence type="ECO:0000256" key="5">
    <source>
        <dbReference type="ARBA" id="ARBA00013376"/>
    </source>
</evidence>
<evidence type="ECO:0000256" key="11">
    <source>
        <dbReference type="PIRSR" id="PIRSR000098-2"/>
    </source>
</evidence>
<dbReference type="InterPro" id="IPR019811">
    <property type="entry name" value="HDH_CS"/>
</dbReference>
<dbReference type="InterPro" id="IPR001342">
    <property type="entry name" value="HDH_cat"/>
</dbReference>
<dbReference type="NCBIfam" id="NF004976">
    <property type="entry name" value="PRK06349.1"/>
    <property type="match status" value="1"/>
</dbReference>
<evidence type="ECO:0000259" key="15">
    <source>
        <dbReference type="Pfam" id="PF03447"/>
    </source>
</evidence>
<feature type="domain" description="Aspartate/homoserine dehydrogenase NAD-binding" evidence="15">
    <location>
        <begin position="12"/>
        <end position="131"/>
    </location>
</feature>
<dbReference type="InterPro" id="IPR045865">
    <property type="entry name" value="ACT-like_dom_sf"/>
</dbReference>
<comment type="pathway">
    <text evidence="1 12">Amino-acid biosynthesis; L-threonine biosynthesis; L-threonine from L-aspartate: step 3/5.</text>
</comment>
<comment type="catalytic activity">
    <reaction evidence="12">
        <text>L-homoserine + NADP(+) = L-aspartate 4-semialdehyde + NADPH + H(+)</text>
        <dbReference type="Rhea" id="RHEA:15761"/>
        <dbReference type="ChEBI" id="CHEBI:15378"/>
        <dbReference type="ChEBI" id="CHEBI:57476"/>
        <dbReference type="ChEBI" id="CHEBI:57783"/>
        <dbReference type="ChEBI" id="CHEBI:58349"/>
        <dbReference type="ChEBI" id="CHEBI:537519"/>
        <dbReference type="EC" id="1.1.1.3"/>
    </reaction>
</comment>
<gene>
    <name evidence="16" type="ORF">H9862_02490</name>
</gene>
<dbReference type="EMBL" id="DXFQ01000040">
    <property type="protein sequence ID" value="HIX19456.1"/>
    <property type="molecule type" value="Genomic_DNA"/>
</dbReference>
<evidence type="ECO:0000313" key="17">
    <source>
        <dbReference type="Proteomes" id="UP000823964"/>
    </source>
</evidence>
<feature type="binding site" evidence="11">
    <location>
        <position position="107"/>
    </location>
    <ligand>
        <name>NADPH</name>
        <dbReference type="ChEBI" id="CHEBI:57783"/>
    </ligand>
</feature>
<dbReference type="PROSITE" id="PS01042">
    <property type="entry name" value="HOMOSER_DHGENASE"/>
    <property type="match status" value="1"/>
</dbReference>
<evidence type="ECO:0000259" key="14">
    <source>
        <dbReference type="Pfam" id="PF00742"/>
    </source>
</evidence>
<dbReference type="GO" id="GO:0050661">
    <property type="term" value="F:NADP binding"/>
    <property type="evidence" value="ECO:0007669"/>
    <property type="project" value="InterPro"/>
</dbReference>
<dbReference type="SUPFAM" id="SSF51735">
    <property type="entry name" value="NAD(P)-binding Rossmann-fold domains"/>
    <property type="match status" value="1"/>
</dbReference>
<sequence length="439" mass="48232">MKGKTLQLGLAGLGTVGTGVYETLCRNHDLLEARAQISFEVRRVAVRDLKRPREVQIDASLLTDDWRDLVADPLIDIIIELIGGTNEAYKLIRAAIEAGKPVVTGNKAVLAEYGSELFRLSAEKGVPLYFEASCGGGIPIVQSLQNSLICNNVQSIIGIINGTSNYILTSMREKGMPLHEALEHAQQLGFAEADPSFDINGWDAAHKALILAMLAYGTPVTPDKISVYGIERVESVDLSFAERLGYTIKLLVVIKHHAETDQLELRVQPSFVPLTHLLSKVDGVFNAIAVKGDIVGETIFYGRGAGKNPTASAVIGDVVLAMRERRHPDFHTGFRPYTKELSLLPLGETVTPYYVRFHVQDRPGVIAAAASIFAKYDVGISGTSSTFCGCDRNGNPWCNLVFMVHACKWVRLKYALREIGEIDNIDRHPVVFRIETFND</sequence>
<feature type="binding site" evidence="11">
    <location>
        <begin position="11"/>
        <end position="18"/>
    </location>
    <ligand>
        <name>NADP(+)</name>
        <dbReference type="ChEBI" id="CHEBI:58349"/>
    </ligand>
</feature>
<dbReference type="Gene3D" id="3.30.360.10">
    <property type="entry name" value="Dihydrodipicolinate Reductase, domain 2"/>
    <property type="match status" value="1"/>
</dbReference>
<evidence type="ECO:0000256" key="12">
    <source>
        <dbReference type="RuleBase" id="RU000579"/>
    </source>
</evidence>
<feature type="domain" description="Homoserine dehydrogenase catalytic" evidence="14">
    <location>
        <begin position="139"/>
        <end position="319"/>
    </location>
</feature>
<evidence type="ECO:0000256" key="3">
    <source>
        <dbReference type="ARBA" id="ARBA00006753"/>
    </source>
</evidence>
<dbReference type="Gene3D" id="3.30.70.260">
    <property type="match status" value="1"/>
</dbReference>
<dbReference type="InterPro" id="IPR016204">
    <property type="entry name" value="HDH"/>
</dbReference>